<protein>
    <submittedName>
        <fullName evidence="1">Uncharacterized protein</fullName>
    </submittedName>
</protein>
<accession>A0A0K2ULC5</accession>
<dbReference type="AlphaFoldDB" id="A0A0K2ULC5"/>
<proteinExistence type="predicted"/>
<feature type="non-terminal residue" evidence="1">
    <location>
        <position position="1"/>
    </location>
</feature>
<reference evidence="1" key="1">
    <citation type="submission" date="2014-05" db="EMBL/GenBank/DDBJ databases">
        <authorList>
            <person name="Chronopoulou M."/>
        </authorList>
    </citation>
    <scope>NUCLEOTIDE SEQUENCE</scope>
    <source>
        <tissue evidence="1">Whole organism</tissue>
    </source>
</reference>
<sequence length="89" mass="10472">RNRDLPFNYQYDDGEYLINFLDDLKEGRNKSEEGDNASFRLELIPQLQENTVLSEQQADILFYIGGYILNQIKTIIYQSAVDEDLIYFP</sequence>
<dbReference type="EMBL" id="HACA01021519">
    <property type="protein sequence ID" value="CDW38880.1"/>
    <property type="molecule type" value="Transcribed_RNA"/>
</dbReference>
<name>A0A0K2ULC5_LEPSM</name>
<organism evidence="1">
    <name type="scientific">Lepeophtheirus salmonis</name>
    <name type="common">Salmon louse</name>
    <name type="synonym">Caligus salmonis</name>
    <dbReference type="NCBI Taxonomy" id="72036"/>
    <lineage>
        <taxon>Eukaryota</taxon>
        <taxon>Metazoa</taxon>
        <taxon>Ecdysozoa</taxon>
        <taxon>Arthropoda</taxon>
        <taxon>Crustacea</taxon>
        <taxon>Multicrustacea</taxon>
        <taxon>Hexanauplia</taxon>
        <taxon>Copepoda</taxon>
        <taxon>Siphonostomatoida</taxon>
        <taxon>Caligidae</taxon>
        <taxon>Lepeophtheirus</taxon>
    </lineage>
</organism>
<evidence type="ECO:0000313" key="1">
    <source>
        <dbReference type="EMBL" id="CDW38880.1"/>
    </source>
</evidence>